<evidence type="ECO:0000259" key="2">
    <source>
        <dbReference type="PROSITE" id="PS50105"/>
    </source>
</evidence>
<proteinExistence type="predicted"/>
<feature type="domain" description="SAM" evidence="2">
    <location>
        <begin position="1"/>
        <end position="36"/>
    </location>
</feature>
<dbReference type="RefSeq" id="XP_014678266.1">
    <property type="nucleotide sequence ID" value="XM_014822780.1"/>
</dbReference>
<keyword evidence="3" id="KW-1185">Reference proteome</keyword>
<dbReference type="PANTHER" id="PTHR31025:SF9">
    <property type="entry name" value="SI:DKEY-286J15.1"/>
    <property type="match status" value="1"/>
</dbReference>
<sequence>MEVLASINEVDLKEMGVVAFGDRRRITLAVKSLQSSQDATAPSTSSGLNSDPTVTYLTLLDSENYMFEKDKSLDSDDTSSIVIAPNQSPVTVRTSSPIPKQSQRSSRGSSRGSTSSVGTVIEFDVRDVLVASADHSDIPERLDNAAEANEPVSEGDRKAVVRQVVRQLVQKCGHLYPSSEQKEALAAAVVKAFPALAAKVPGDAIGLEHAHWYHKGKGFIEYRLPQRSSLPPDSEEKVECMKYTVSTRENISKIRNLFKETHEYRRLYIADTSPTVTQILDQYPRIRDMPDLINLEYDMLYPGTGDEFIRNWHPNFTHKVLMVAKAQNSAQLNLMLSGHKNGDDDLCALLTMAFLMPFNSFRKKSSKGYCALNKTDALSFLIQNWPVGTDITTITATKDCRYSQPHLISIGPAHSPQQYFIVLDSATIPGGTSIVEAFDRLFKSFFVFNVHFPPALANYYSAISLIYKRTKFSDLGPAACQIWSQISKQ</sequence>
<dbReference type="Gene3D" id="1.10.150.50">
    <property type="entry name" value="Transcription Factor, Ets-1"/>
    <property type="match status" value="1"/>
</dbReference>
<feature type="compositionally biased region" description="Polar residues" evidence="1">
    <location>
        <begin position="85"/>
        <end position="100"/>
    </location>
</feature>
<feature type="compositionally biased region" description="Low complexity" evidence="1">
    <location>
        <begin position="101"/>
        <end position="116"/>
    </location>
</feature>
<feature type="region of interest" description="Disordered" evidence="1">
    <location>
        <begin position="76"/>
        <end position="116"/>
    </location>
</feature>
<dbReference type="SUPFAM" id="SSF47769">
    <property type="entry name" value="SAM/Pointed domain"/>
    <property type="match status" value="1"/>
</dbReference>
<evidence type="ECO:0000256" key="1">
    <source>
        <dbReference type="SAM" id="MobiDB-lite"/>
    </source>
</evidence>
<evidence type="ECO:0000313" key="3">
    <source>
        <dbReference type="Proteomes" id="UP000695022"/>
    </source>
</evidence>
<gene>
    <name evidence="4" type="primary">LOC106818060</name>
</gene>
<dbReference type="GeneID" id="106818060"/>
<dbReference type="PROSITE" id="PS50105">
    <property type="entry name" value="SAM_DOMAIN"/>
    <property type="match status" value="1"/>
</dbReference>
<dbReference type="InterPro" id="IPR013761">
    <property type="entry name" value="SAM/pointed_sf"/>
</dbReference>
<organism evidence="3 4">
    <name type="scientific">Priapulus caudatus</name>
    <name type="common">Priapulid worm</name>
    <dbReference type="NCBI Taxonomy" id="37621"/>
    <lineage>
        <taxon>Eukaryota</taxon>
        <taxon>Metazoa</taxon>
        <taxon>Ecdysozoa</taxon>
        <taxon>Scalidophora</taxon>
        <taxon>Priapulida</taxon>
        <taxon>Priapulimorpha</taxon>
        <taxon>Priapulimorphida</taxon>
        <taxon>Priapulidae</taxon>
        <taxon>Priapulus</taxon>
    </lineage>
</organism>
<reference evidence="4" key="1">
    <citation type="submission" date="2025-08" db="UniProtKB">
        <authorList>
            <consortium name="RefSeq"/>
        </authorList>
    </citation>
    <scope>IDENTIFICATION</scope>
</reference>
<dbReference type="CDD" id="cd09487">
    <property type="entry name" value="SAM_superfamily"/>
    <property type="match status" value="1"/>
</dbReference>
<protein>
    <submittedName>
        <fullName evidence="4">Uncharacterized protein LOC106818060 isoform X1</fullName>
    </submittedName>
</protein>
<evidence type="ECO:0000313" key="4">
    <source>
        <dbReference type="RefSeq" id="XP_014678266.1"/>
    </source>
</evidence>
<dbReference type="PANTHER" id="PTHR31025">
    <property type="entry name" value="SI:CH211-196P9.1-RELATED"/>
    <property type="match status" value="1"/>
</dbReference>
<dbReference type="InterPro" id="IPR001660">
    <property type="entry name" value="SAM"/>
</dbReference>
<dbReference type="Proteomes" id="UP000695022">
    <property type="component" value="Unplaced"/>
</dbReference>
<feature type="region of interest" description="Disordered" evidence="1">
    <location>
        <begin position="32"/>
        <end position="53"/>
    </location>
</feature>
<name>A0ABM1F1E5_PRICU</name>
<accession>A0ABM1F1E5</accession>